<dbReference type="Pfam" id="PF09339">
    <property type="entry name" value="HTH_IclR"/>
    <property type="match status" value="1"/>
</dbReference>
<dbReference type="InterPro" id="IPR029016">
    <property type="entry name" value="GAF-like_dom_sf"/>
</dbReference>
<dbReference type="Gene3D" id="1.10.10.10">
    <property type="entry name" value="Winged helix-like DNA-binding domain superfamily/Winged helix DNA-binding domain"/>
    <property type="match status" value="1"/>
</dbReference>
<comment type="caution">
    <text evidence="6">The sequence shown here is derived from an EMBL/GenBank/DDBJ whole genome shotgun (WGS) entry which is preliminary data.</text>
</comment>
<evidence type="ECO:0000259" key="4">
    <source>
        <dbReference type="PROSITE" id="PS51077"/>
    </source>
</evidence>
<dbReference type="InterPro" id="IPR014757">
    <property type="entry name" value="Tscrpt_reg_IclR_C"/>
</dbReference>
<feature type="domain" description="HTH iclR-type" evidence="4">
    <location>
        <begin position="10"/>
        <end position="72"/>
    </location>
</feature>
<feature type="domain" description="IclR-ED" evidence="5">
    <location>
        <begin position="73"/>
        <end position="256"/>
    </location>
</feature>
<protein>
    <submittedName>
        <fullName evidence="6">Transcriptional regulator, IclR family</fullName>
    </submittedName>
</protein>
<gene>
    <name evidence="6" type="ORF">SAMN05216577_14719</name>
</gene>
<dbReference type="InterPro" id="IPR036388">
    <property type="entry name" value="WH-like_DNA-bd_sf"/>
</dbReference>
<accession>A0AAQ1R193</accession>
<sequence>MAIDEHGDALLTVERGLQVLRAFRGERTPLSNAEIVARTGLPKSTVSRLTTTLMFAGFLRHAVGGRQFELGAGSLGIGHAYLESSPLVRLAQPFMQELADELNVSVALAVRDDLEMLYVTYCSSRSIATLRLGVGSMLPMESTAIGRAYLWGLGKAERAQLFGEMKRRFGERYPQVLAGIQGSFAELQSTGTCLVKGGYQRDTYGIGVPVRIGRAATVMGLNCGAAVVGADFDKVRSVIGERLKDAAPELERILRDLEGPF</sequence>
<evidence type="ECO:0000256" key="3">
    <source>
        <dbReference type="ARBA" id="ARBA00023163"/>
    </source>
</evidence>
<dbReference type="GO" id="GO:0003700">
    <property type="term" value="F:DNA-binding transcription factor activity"/>
    <property type="evidence" value="ECO:0007669"/>
    <property type="project" value="TreeGrafter"/>
</dbReference>
<organism evidence="6 7">
    <name type="scientific">Pseudomonas citronellolis</name>
    <dbReference type="NCBI Taxonomy" id="53408"/>
    <lineage>
        <taxon>Bacteria</taxon>
        <taxon>Pseudomonadati</taxon>
        <taxon>Pseudomonadota</taxon>
        <taxon>Gammaproteobacteria</taxon>
        <taxon>Pseudomonadales</taxon>
        <taxon>Pseudomonadaceae</taxon>
        <taxon>Pseudomonas</taxon>
    </lineage>
</organism>
<proteinExistence type="predicted"/>
<keyword evidence="1" id="KW-0805">Transcription regulation</keyword>
<keyword evidence="7" id="KW-1185">Reference proteome</keyword>
<dbReference type="Pfam" id="PF01614">
    <property type="entry name" value="IclR_C"/>
    <property type="match status" value="1"/>
</dbReference>
<keyword evidence="3" id="KW-0804">Transcription</keyword>
<keyword evidence="2" id="KW-0238">DNA-binding</keyword>
<dbReference type="PANTHER" id="PTHR30136:SF33">
    <property type="entry name" value="TRANSCRIPTIONAL REGULATORY PROTEIN"/>
    <property type="match status" value="1"/>
</dbReference>
<reference evidence="6 7" key="1">
    <citation type="submission" date="2016-10" db="EMBL/GenBank/DDBJ databases">
        <authorList>
            <person name="Varghese N."/>
            <person name="Submissions S."/>
        </authorList>
    </citation>
    <scope>NUCLEOTIDE SEQUENCE [LARGE SCALE GENOMIC DNA]</scope>
    <source>
        <strain evidence="6 7">LMG 18378</strain>
    </source>
</reference>
<dbReference type="Proteomes" id="UP000183385">
    <property type="component" value="Unassembled WGS sequence"/>
</dbReference>
<dbReference type="SMART" id="SM00346">
    <property type="entry name" value="HTH_ICLR"/>
    <property type="match status" value="1"/>
</dbReference>
<dbReference type="EMBL" id="FOLS01000047">
    <property type="protein sequence ID" value="SFD92729.1"/>
    <property type="molecule type" value="Genomic_DNA"/>
</dbReference>
<dbReference type="InterPro" id="IPR005471">
    <property type="entry name" value="Tscrpt_reg_IclR_N"/>
</dbReference>
<evidence type="ECO:0000313" key="6">
    <source>
        <dbReference type="EMBL" id="SFD92729.1"/>
    </source>
</evidence>
<evidence type="ECO:0000256" key="1">
    <source>
        <dbReference type="ARBA" id="ARBA00023015"/>
    </source>
</evidence>
<dbReference type="SUPFAM" id="SSF46785">
    <property type="entry name" value="Winged helix' DNA-binding domain"/>
    <property type="match status" value="1"/>
</dbReference>
<dbReference type="InterPro" id="IPR050707">
    <property type="entry name" value="HTH_MetabolicPath_Reg"/>
</dbReference>
<dbReference type="AlphaFoldDB" id="A0AAQ1R193"/>
<dbReference type="Gene3D" id="3.30.450.40">
    <property type="match status" value="1"/>
</dbReference>
<dbReference type="PROSITE" id="PS51077">
    <property type="entry name" value="HTH_ICLR"/>
    <property type="match status" value="1"/>
</dbReference>
<dbReference type="RefSeq" id="WP_074985846.1">
    <property type="nucleotide sequence ID" value="NZ_FOLS01000047.1"/>
</dbReference>
<dbReference type="PANTHER" id="PTHR30136">
    <property type="entry name" value="HELIX-TURN-HELIX TRANSCRIPTIONAL REGULATOR, ICLR FAMILY"/>
    <property type="match status" value="1"/>
</dbReference>
<evidence type="ECO:0000259" key="5">
    <source>
        <dbReference type="PROSITE" id="PS51078"/>
    </source>
</evidence>
<name>A0AAQ1R193_9PSED</name>
<dbReference type="InterPro" id="IPR036390">
    <property type="entry name" value="WH_DNA-bd_sf"/>
</dbReference>
<dbReference type="PROSITE" id="PS51078">
    <property type="entry name" value="ICLR_ED"/>
    <property type="match status" value="1"/>
</dbReference>
<dbReference type="GO" id="GO:0003677">
    <property type="term" value="F:DNA binding"/>
    <property type="evidence" value="ECO:0007669"/>
    <property type="project" value="UniProtKB-KW"/>
</dbReference>
<dbReference type="SUPFAM" id="SSF55781">
    <property type="entry name" value="GAF domain-like"/>
    <property type="match status" value="1"/>
</dbReference>
<evidence type="ECO:0000256" key="2">
    <source>
        <dbReference type="ARBA" id="ARBA00023125"/>
    </source>
</evidence>
<evidence type="ECO:0000313" key="7">
    <source>
        <dbReference type="Proteomes" id="UP000183385"/>
    </source>
</evidence>
<dbReference type="GO" id="GO:0045892">
    <property type="term" value="P:negative regulation of DNA-templated transcription"/>
    <property type="evidence" value="ECO:0007669"/>
    <property type="project" value="TreeGrafter"/>
</dbReference>